<feature type="transmembrane region" description="Helical" evidence="5">
    <location>
        <begin position="107"/>
        <end position="124"/>
    </location>
</feature>
<keyword evidence="4 5" id="KW-0472">Membrane</keyword>
<dbReference type="GO" id="GO:0016020">
    <property type="term" value="C:membrane"/>
    <property type="evidence" value="ECO:0007669"/>
    <property type="project" value="UniProtKB-SubCell"/>
</dbReference>
<feature type="transmembrane region" description="Helical" evidence="5">
    <location>
        <begin position="79"/>
        <end position="101"/>
    </location>
</feature>
<feature type="transmembrane region" description="Helical" evidence="5">
    <location>
        <begin position="415"/>
        <end position="431"/>
    </location>
</feature>
<organism evidence="7">
    <name type="scientific">candidate division WWE3 bacterium</name>
    <dbReference type="NCBI Taxonomy" id="2053526"/>
    <lineage>
        <taxon>Bacteria</taxon>
        <taxon>Katanobacteria</taxon>
    </lineage>
</organism>
<feature type="transmembrane region" description="Helical" evidence="5">
    <location>
        <begin position="349"/>
        <end position="371"/>
    </location>
</feature>
<gene>
    <name evidence="7" type="ORF">ENN92_00140</name>
</gene>
<reference evidence="7" key="1">
    <citation type="journal article" date="2020" name="mSystems">
        <title>Genome- and Community-Level Interaction Insights into Carbon Utilization and Element Cycling Functions of Hydrothermarchaeota in Hydrothermal Sediment.</title>
        <authorList>
            <person name="Zhou Z."/>
            <person name="Liu Y."/>
            <person name="Xu W."/>
            <person name="Pan J."/>
            <person name="Luo Z.H."/>
            <person name="Li M."/>
        </authorList>
    </citation>
    <scope>NUCLEOTIDE SEQUENCE [LARGE SCALE GENOMIC DNA]</scope>
    <source>
        <strain evidence="7">SpSt-1219</strain>
    </source>
</reference>
<feature type="transmembrane region" description="Helical" evidence="5">
    <location>
        <begin position="262"/>
        <end position="284"/>
    </location>
</feature>
<feature type="domain" description="O-antigen ligase-related" evidence="6">
    <location>
        <begin position="229"/>
        <end position="366"/>
    </location>
</feature>
<evidence type="ECO:0000313" key="7">
    <source>
        <dbReference type="EMBL" id="HDQ88548.1"/>
    </source>
</evidence>
<dbReference type="InterPro" id="IPR051533">
    <property type="entry name" value="WaaL-like"/>
</dbReference>
<dbReference type="AlphaFoldDB" id="A0A7C1DNZ3"/>
<evidence type="ECO:0000256" key="3">
    <source>
        <dbReference type="ARBA" id="ARBA00022989"/>
    </source>
</evidence>
<dbReference type="Pfam" id="PF04932">
    <property type="entry name" value="Wzy_C"/>
    <property type="match status" value="1"/>
</dbReference>
<dbReference type="GO" id="GO:0016874">
    <property type="term" value="F:ligase activity"/>
    <property type="evidence" value="ECO:0007669"/>
    <property type="project" value="UniProtKB-KW"/>
</dbReference>
<feature type="transmembrane region" description="Helical" evidence="5">
    <location>
        <begin position="136"/>
        <end position="155"/>
    </location>
</feature>
<accession>A0A7C1DNZ3</accession>
<comment type="subcellular location">
    <subcellularLocation>
        <location evidence="1">Membrane</location>
        <topology evidence="1">Multi-pass membrane protein</topology>
    </subcellularLocation>
</comment>
<evidence type="ECO:0000256" key="4">
    <source>
        <dbReference type="ARBA" id="ARBA00023136"/>
    </source>
</evidence>
<evidence type="ECO:0000256" key="1">
    <source>
        <dbReference type="ARBA" id="ARBA00004141"/>
    </source>
</evidence>
<feature type="transmembrane region" description="Helical" evidence="5">
    <location>
        <begin position="223"/>
        <end position="256"/>
    </location>
</feature>
<evidence type="ECO:0000259" key="6">
    <source>
        <dbReference type="Pfam" id="PF04932"/>
    </source>
</evidence>
<feature type="transmembrane region" description="Helical" evidence="5">
    <location>
        <begin position="305"/>
        <end position="329"/>
    </location>
</feature>
<evidence type="ECO:0000256" key="5">
    <source>
        <dbReference type="SAM" id="Phobius"/>
    </source>
</evidence>
<feature type="transmembrane region" description="Helical" evidence="5">
    <location>
        <begin position="46"/>
        <end position="67"/>
    </location>
</feature>
<evidence type="ECO:0000256" key="2">
    <source>
        <dbReference type="ARBA" id="ARBA00022692"/>
    </source>
</evidence>
<keyword evidence="2 5" id="KW-0812">Transmembrane</keyword>
<dbReference type="EMBL" id="DSDM01000011">
    <property type="protein sequence ID" value="HDQ88548.1"/>
    <property type="molecule type" value="Genomic_DNA"/>
</dbReference>
<dbReference type="PANTHER" id="PTHR37422:SF13">
    <property type="entry name" value="LIPOPOLYSACCHARIDE BIOSYNTHESIS PROTEIN PA4999-RELATED"/>
    <property type="match status" value="1"/>
</dbReference>
<comment type="caution">
    <text evidence="7">The sequence shown here is derived from an EMBL/GenBank/DDBJ whole genome shotgun (WGS) entry which is preliminary data.</text>
</comment>
<keyword evidence="3 5" id="KW-1133">Transmembrane helix</keyword>
<feature type="transmembrane region" description="Helical" evidence="5">
    <location>
        <begin position="391"/>
        <end position="409"/>
    </location>
</feature>
<protein>
    <submittedName>
        <fullName evidence="7">O-antigen ligase domain-containing protein</fullName>
    </submittedName>
</protein>
<name>A0A7C1DNZ3_UNCKA</name>
<feature type="transmembrane region" description="Helical" evidence="5">
    <location>
        <begin position="15"/>
        <end position="34"/>
    </location>
</feature>
<dbReference type="Proteomes" id="UP000886066">
    <property type="component" value="Unassembled WGS sequence"/>
</dbReference>
<proteinExistence type="predicted"/>
<feature type="transmembrane region" description="Helical" evidence="5">
    <location>
        <begin position="198"/>
        <end position="216"/>
    </location>
</feature>
<dbReference type="PANTHER" id="PTHR37422">
    <property type="entry name" value="TEICHURONIC ACID BIOSYNTHESIS PROTEIN TUAE"/>
    <property type="match status" value="1"/>
</dbReference>
<sequence>MIKSTRTLLLKIEKALFYAVTLSIPFNLGKHFVLESSYVYGKLLDYLIPTIFIQDILIFFLILVSLPKLLKFLTISIKYWEFALLTLFIASLILSICTAAFPIASWYFLIRLLLYMLFGFYIFSQVNILKELPTSLKIFSFLLLFQSILGLAQWLNQGSVFNNYLFFGEQPYSMTTPQIVRVPFGGVTRVPPYGTFRHPNVLAGFLSFCIVFILGLHPKKFYFYLPILPGIICLLLTSSRLGMLSCFLGISLLILPKKFIKPFSIFTLMSCLIFTIYMWVYPNLPAFLLVENFATDPSFYRRRNLFLIGWELFRGNPLYGIGLNNFMYYVDKISISLSLPKFTQPIHNVFLLFLVESGAFAFFLLISFFTLLLEKTFSHFQNPASGRYSRLFLVLFISFLPALFFDHFLLTSQQMLLVFCLTTALALQYNLK</sequence>
<keyword evidence="7" id="KW-0436">Ligase</keyword>
<dbReference type="InterPro" id="IPR007016">
    <property type="entry name" value="O-antigen_ligase-rel_domated"/>
</dbReference>